<evidence type="ECO:0000256" key="6">
    <source>
        <dbReference type="ARBA" id="ARBA00023136"/>
    </source>
</evidence>
<evidence type="ECO:0000256" key="7">
    <source>
        <dbReference type="RuleBase" id="RU363032"/>
    </source>
</evidence>
<dbReference type="PANTHER" id="PTHR43744:SF12">
    <property type="entry name" value="ABC TRANSPORTER PERMEASE PROTEIN MG189-RELATED"/>
    <property type="match status" value="1"/>
</dbReference>
<dbReference type="Pfam" id="PF00528">
    <property type="entry name" value="BPD_transp_1"/>
    <property type="match status" value="1"/>
</dbReference>
<evidence type="ECO:0000313" key="9">
    <source>
        <dbReference type="EMBL" id="MXQ66394.1"/>
    </source>
</evidence>
<dbReference type="CDD" id="cd06261">
    <property type="entry name" value="TM_PBP2"/>
    <property type="match status" value="1"/>
</dbReference>
<comment type="similarity">
    <text evidence="7">Belongs to the binding-protein-dependent transport system permease family.</text>
</comment>
<dbReference type="SUPFAM" id="SSF161098">
    <property type="entry name" value="MetI-like"/>
    <property type="match status" value="1"/>
</dbReference>
<keyword evidence="10" id="KW-1185">Reference proteome</keyword>
<evidence type="ECO:0000256" key="2">
    <source>
        <dbReference type="ARBA" id="ARBA00022448"/>
    </source>
</evidence>
<evidence type="ECO:0000256" key="1">
    <source>
        <dbReference type="ARBA" id="ARBA00004651"/>
    </source>
</evidence>
<keyword evidence="2 7" id="KW-0813">Transport</keyword>
<dbReference type="Proteomes" id="UP000431901">
    <property type="component" value="Unassembled WGS sequence"/>
</dbReference>
<evidence type="ECO:0000256" key="4">
    <source>
        <dbReference type="ARBA" id="ARBA00022692"/>
    </source>
</evidence>
<evidence type="ECO:0000256" key="3">
    <source>
        <dbReference type="ARBA" id="ARBA00022475"/>
    </source>
</evidence>
<dbReference type="PANTHER" id="PTHR43744">
    <property type="entry name" value="ABC TRANSPORTER PERMEASE PROTEIN MG189-RELATED-RELATED"/>
    <property type="match status" value="1"/>
</dbReference>
<feature type="transmembrane region" description="Helical" evidence="7">
    <location>
        <begin position="211"/>
        <end position="232"/>
    </location>
</feature>
<organism evidence="9 10">
    <name type="scientific">Actinomadura rayongensis</name>
    <dbReference type="NCBI Taxonomy" id="1429076"/>
    <lineage>
        <taxon>Bacteria</taxon>
        <taxon>Bacillati</taxon>
        <taxon>Actinomycetota</taxon>
        <taxon>Actinomycetes</taxon>
        <taxon>Streptosporangiales</taxon>
        <taxon>Thermomonosporaceae</taxon>
        <taxon>Actinomadura</taxon>
    </lineage>
</organism>
<feature type="transmembrane region" description="Helical" evidence="7">
    <location>
        <begin position="44"/>
        <end position="67"/>
    </location>
</feature>
<dbReference type="AlphaFoldDB" id="A0A6I4WHC8"/>
<dbReference type="InterPro" id="IPR000515">
    <property type="entry name" value="MetI-like"/>
</dbReference>
<dbReference type="Gene3D" id="1.10.3720.10">
    <property type="entry name" value="MetI-like"/>
    <property type="match status" value="1"/>
</dbReference>
<dbReference type="EMBL" id="WUTW01000004">
    <property type="protein sequence ID" value="MXQ66394.1"/>
    <property type="molecule type" value="Genomic_DNA"/>
</dbReference>
<dbReference type="OrthoDB" id="2063054at2"/>
<feature type="transmembrane region" description="Helical" evidence="7">
    <location>
        <begin position="115"/>
        <end position="133"/>
    </location>
</feature>
<sequence>MVVVASRTSAEAADVPPPLLPGGHFAENVRRLFANPDAHFARGLLNSVLVSGCVALGTVLLGSLAGFAFAKLRFRGRDALLLTVLATMMVPVQTGVVPLYLIMLRLHWQDGLQAVTVPFLVTGFGVFLMRQAARDVPDALIEAARVDGCTTLGVYRHVVLPVLRPAAGVLGLLTFAQTWNDFLWPLVVLSPDDPTVQLSLNNLATAYYNDYALMFAGASVAVLPPLALFAVLGPRIVRAVLSGAVKG</sequence>
<proteinExistence type="inferred from homology"/>
<keyword evidence="3" id="KW-1003">Cell membrane</keyword>
<keyword evidence="5 7" id="KW-1133">Transmembrane helix</keyword>
<keyword evidence="4 7" id="KW-0812">Transmembrane</keyword>
<reference evidence="9 10" key="1">
    <citation type="submission" date="2019-12" db="EMBL/GenBank/DDBJ databases">
        <title>Nocardia macrotermitis sp. nov. and Nocardia aurantia sp. nov., isolated from the gut of the fungus growing-termite Macrotermes natalensis.</title>
        <authorList>
            <person name="Christine B."/>
            <person name="Rene B."/>
        </authorList>
    </citation>
    <scope>NUCLEOTIDE SEQUENCE [LARGE SCALE GENOMIC DNA]</scope>
    <source>
        <strain evidence="9 10">DSM 102126</strain>
    </source>
</reference>
<feature type="domain" description="ABC transmembrane type-1" evidence="8">
    <location>
        <begin position="44"/>
        <end position="232"/>
    </location>
</feature>
<feature type="transmembrane region" description="Helical" evidence="7">
    <location>
        <begin position="79"/>
        <end position="103"/>
    </location>
</feature>
<gene>
    <name evidence="9" type="ORF">GQ466_20455</name>
</gene>
<comment type="subcellular location">
    <subcellularLocation>
        <location evidence="1 7">Cell membrane</location>
        <topology evidence="1 7">Multi-pass membrane protein</topology>
    </subcellularLocation>
</comment>
<dbReference type="PROSITE" id="PS50928">
    <property type="entry name" value="ABC_TM1"/>
    <property type="match status" value="1"/>
</dbReference>
<keyword evidence="6 7" id="KW-0472">Membrane</keyword>
<dbReference type="GO" id="GO:0055085">
    <property type="term" value="P:transmembrane transport"/>
    <property type="evidence" value="ECO:0007669"/>
    <property type="project" value="InterPro"/>
</dbReference>
<evidence type="ECO:0000259" key="8">
    <source>
        <dbReference type="PROSITE" id="PS50928"/>
    </source>
</evidence>
<comment type="caution">
    <text evidence="9">The sequence shown here is derived from an EMBL/GenBank/DDBJ whole genome shotgun (WGS) entry which is preliminary data.</text>
</comment>
<name>A0A6I4WHC8_9ACTN</name>
<accession>A0A6I4WHC8</accession>
<protein>
    <submittedName>
        <fullName evidence="9">ABC transporter permease subunit</fullName>
    </submittedName>
</protein>
<dbReference type="InterPro" id="IPR035906">
    <property type="entry name" value="MetI-like_sf"/>
</dbReference>
<evidence type="ECO:0000256" key="5">
    <source>
        <dbReference type="ARBA" id="ARBA00022989"/>
    </source>
</evidence>
<dbReference type="GO" id="GO:0005886">
    <property type="term" value="C:plasma membrane"/>
    <property type="evidence" value="ECO:0007669"/>
    <property type="project" value="UniProtKB-SubCell"/>
</dbReference>
<feature type="transmembrane region" description="Helical" evidence="7">
    <location>
        <begin position="154"/>
        <end position="176"/>
    </location>
</feature>
<evidence type="ECO:0000313" key="10">
    <source>
        <dbReference type="Proteomes" id="UP000431901"/>
    </source>
</evidence>